<evidence type="ECO:0000313" key="1">
    <source>
        <dbReference type="EMBL" id="TPI02959.1"/>
    </source>
</evidence>
<dbReference type="Proteomes" id="UP000317904">
    <property type="component" value="Unassembled WGS sequence"/>
</dbReference>
<protein>
    <submittedName>
        <fullName evidence="1">Uncharacterized protein</fullName>
    </submittedName>
</protein>
<name>A0A502M9Q5_9MOLU</name>
<organism evidence="1 2">
    <name type="scientific">Mycoplasma struthionis</name>
    <dbReference type="NCBI Taxonomy" id="538220"/>
    <lineage>
        <taxon>Bacteria</taxon>
        <taxon>Bacillati</taxon>
        <taxon>Mycoplasmatota</taxon>
        <taxon>Mollicutes</taxon>
        <taxon>Mycoplasmataceae</taxon>
        <taxon>Mycoplasma</taxon>
    </lineage>
</organism>
<proteinExistence type="predicted"/>
<dbReference type="EMBL" id="VFSY01000003">
    <property type="protein sequence ID" value="TPI02959.1"/>
    <property type="molecule type" value="Genomic_DNA"/>
</dbReference>
<dbReference type="AlphaFoldDB" id="A0A502M9Q5"/>
<accession>A0A502M9Q5</accession>
<comment type="caution">
    <text evidence="1">The sequence shown here is derived from an EMBL/GenBank/DDBJ whole genome shotgun (WGS) entry which is preliminary data.</text>
</comment>
<reference evidence="1 2" key="1">
    <citation type="submission" date="2019-06" db="EMBL/GenBank/DDBJ databases">
        <title>A comparative genomics study of ostrich specific Mycoplasmas.</title>
        <authorList>
            <person name="Botes A."/>
            <person name="Nel T."/>
        </authorList>
    </citation>
    <scope>NUCLEOTIDE SEQUENCE [LARGE SCALE GENOMIC DNA]</scope>
    <source>
        <strain evidence="1 2">Ms01</strain>
    </source>
</reference>
<gene>
    <name evidence="1" type="ORF">FJM01_00200</name>
</gene>
<dbReference type="RefSeq" id="WP_140700857.1">
    <property type="nucleotide sequence ID" value="NZ_VFSY01000003.1"/>
</dbReference>
<sequence length="218" mass="24767">MNPQLVMKLLELLSQFLKCQFVCFFSLSFNSVDFFINSFNWILFAFINASFKLFLEANNSATVLEFKTSSEGAFVLIAVSRSLVAFESPKVSNFGFKSLIWSNKSLISDLCFSFSLFSISEIFVTKEVYFSFILFTSSASSIFAVLKYELRASLLALWPFVSSEEIEEANVEPCCFLTSNWFFHSCLSLVSISDFLLLNDSIFLDKSSLERLSMPPPH</sequence>
<evidence type="ECO:0000313" key="2">
    <source>
        <dbReference type="Proteomes" id="UP000317904"/>
    </source>
</evidence>